<dbReference type="AlphaFoldDB" id="A0A7S4N0J8"/>
<protein>
    <submittedName>
        <fullName evidence="5">Uncharacterized protein</fullName>
    </submittedName>
</protein>
<dbReference type="PANTHER" id="PTHR24198">
    <property type="entry name" value="ANKYRIN REPEAT AND PROTEIN KINASE DOMAIN-CONTAINING PROTEIN"/>
    <property type="match status" value="1"/>
</dbReference>
<keyword evidence="4" id="KW-0732">Signal</keyword>
<gene>
    <name evidence="5" type="ORF">GTHE00462_LOCUS4330</name>
</gene>
<evidence type="ECO:0000256" key="1">
    <source>
        <dbReference type="ARBA" id="ARBA00022737"/>
    </source>
</evidence>
<dbReference type="InterPro" id="IPR002110">
    <property type="entry name" value="Ankyrin_rpt"/>
</dbReference>
<keyword evidence="1" id="KW-0677">Repeat</keyword>
<evidence type="ECO:0000256" key="3">
    <source>
        <dbReference type="PROSITE-ProRule" id="PRU00023"/>
    </source>
</evidence>
<dbReference type="PROSITE" id="PS50297">
    <property type="entry name" value="ANK_REP_REGION"/>
    <property type="match status" value="2"/>
</dbReference>
<dbReference type="InterPro" id="IPR036770">
    <property type="entry name" value="Ankyrin_rpt-contain_sf"/>
</dbReference>
<organism evidence="5">
    <name type="scientific">Guillardia theta</name>
    <name type="common">Cryptophyte</name>
    <name type="synonym">Cryptomonas phi</name>
    <dbReference type="NCBI Taxonomy" id="55529"/>
    <lineage>
        <taxon>Eukaryota</taxon>
        <taxon>Cryptophyceae</taxon>
        <taxon>Pyrenomonadales</taxon>
        <taxon>Geminigeraceae</taxon>
        <taxon>Guillardia</taxon>
    </lineage>
</organism>
<dbReference type="EMBL" id="HBKN01005258">
    <property type="protein sequence ID" value="CAE2258084.1"/>
    <property type="molecule type" value="Transcribed_RNA"/>
</dbReference>
<feature type="repeat" description="ANK" evidence="3">
    <location>
        <begin position="133"/>
        <end position="165"/>
    </location>
</feature>
<feature type="chain" id="PRO_5030756365" evidence="4">
    <location>
        <begin position="23"/>
        <end position="295"/>
    </location>
</feature>
<name>A0A7S4N0J8_GUITH</name>
<evidence type="ECO:0000256" key="2">
    <source>
        <dbReference type="ARBA" id="ARBA00023043"/>
    </source>
</evidence>
<sequence>MKTLLPWLVVAFATWGVQKVGSVLSCGARTAADADHACQFDRVGCALKFVCDQPVVLSCCVARGHVGIQQSSIAPSSSLGVMHLRGGGLKFNLQKKELKAYYKLMMSLAAAGKAIELKRIHDKRFGTELTDSDGWTPIFWAAVNDRSSAIDALCERGANVSAVDKNGATALHWAAVNGSSNAIHNLLKRGLKVTAKDKQGRTPVQLAWEYGQEISHEIFKQRLVEQWLKSIKKCNSATRERRTRMWYKVFRKNHISPSDVERLRYSIEHPPRKSDLEQPLLGELTTSRVSTKIAL</sequence>
<keyword evidence="2 3" id="KW-0040">ANK repeat</keyword>
<evidence type="ECO:0000313" key="5">
    <source>
        <dbReference type="EMBL" id="CAE2258084.1"/>
    </source>
</evidence>
<feature type="repeat" description="ANK" evidence="3">
    <location>
        <begin position="166"/>
        <end position="198"/>
    </location>
</feature>
<dbReference type="SMART" id="SM00248">
    <property type="entry name" value="ANK"/>
    <property type="match status" value="2"/>
</dbReference>
<dbReference type="Gene3D" id="1.25.40.20">
    <property type="entry name" value="Ankyrin repeat-containing domain"/>
    <property type="match status" value="1"/>
</dbReference>
<dbReference type="PANTHER" id="PTHR24198:SF165">
    <property type="entry name" value="ANKYRIN REPEAT-CONTAINING PROTEIN-RELATED"/>
    <property type="match status" value="1"/>
</dbReference>
<feature type="signal peptide" evidence="4">
    <location>
        <begin position="1"/>
        <end position="22"/>
    </location>
</feature>
<accession>A0A7S4N0J8</accession>
<reference evidence="5" key="1">
    <citation type="submission" date="2021-01" db="EMBL/GenBank/DDBJ databases">
        <authorList>
            <person name="Corre E."/>
            <person name="Pelletier E."/>
            <person name="Niang G."/>
            <person name="Scheremetjew M."/>
            <person name="Finn R."/>
            <person name="Kale V."/>
            <person name="Holt S."/>
            <person name="Cochrane G."/>
            <person name="Meng A."/>
            <person name="Brown T."/>
            <person name="Cohen L."/>
        </authorList>
    </citation>
    <scope>NUCLEOTIDE SEQUENCE</scope>
    <source>
        <strain evidence="5">CCMP 2712</strain>
    </source>
</reference>
<evidence type="ECO:0000256" key="4">
    <source>
        <dbReference type="SAM" id="SignalP"/>
    </source>
</evidence>
<dbReference type="Pfam" id="PF12796">
    <property type="entry name" value="Ank_2"/>
    <property type="match status" value="1"/>
</dbReference>
<dbReference type="PROSITE" id="PS50088">
    <property type="entry name" value="ANK_REPEAT"/>
    <property type="match status" value="2"/>
</dbReference>
<dbReference type="SUPFAM" id="SSF48403">
    <property type="entry name" value="Ankyrin repeat"/>
    <property type="match status" value="1"/>
</dbReference>
<proteinExistence type="predicted"/>